<dbReference type="Proteomes" id="UP000695022">
    <property type="component" value="Unplaced"/>
</dbReference>
<reference evidence="4 5" key="1">
    <citation type="submission" date="2025-05" db="UniProtKB">
        <authorList>
            <consortium name="RefSeq"/>
        </authorList>
    </citation>
    <scope>IDENTIFICATION</scope>
</reference>
<proteinExistence type="predicted"/>
<feature type="compositionally biased region" description="Polar residues" evidence="2">
    <location>
        <begin position="44"/>
        <end position="55"/>
    </location>
</feature>
<keyword evidence="1" id="KW-0175">Coiled coil</keyword>
<accession>A0ABM1EK92</accession>
<dbReference type="PANTHER" id="PTHR14739:SF9">
    <property type="entry name" value="MICROTUBULE-ASSOCIATED PROTEIN 9"/>
    <property type="match status" value="1"/>
</dbReference>
<evidence type="ECO:0000313" key="3">
    <source>
        <dbReference type="Proteomes" id="UP000695022"/>
    </source>
</evidence>
<feature type="compositionally biased region" description="Basic and acidic residues" evidence="2">
    <location>
        <begin position="127"/>
        <end position="160"/>
    </location>
</feature>
<dbReference type="InterPro" id="IPR026106">
    <property type="entry name" value="MAP9"/>
</dbReference>
<gene>
    <name evidence="4 5" type="primary">LOC106813077</name>
</gene>
<feature type="region of interest" description="Disordered" evidence="2">
    <location>
        <begin position="233"/>
        <end position="261"/>
    </location>
</feature>
<protein>
    <submittedName>
        <fullName evidence="4 5">Microtubule-associated protein 9-like isoform X1</fullName>
    </submittedName>
</protein>
<dbReference type="GeneID" id="106813077"/>
<feature type="region of interest" description="Disordered" evidence="2">
    <location>
        <begin position="293"/>
        <end position="389"/>
    </location>
</feature>
<dbReference type="RefSeq" id="XP_014672613.1">
    <property type="nucleotide sequence ID" value="XM_014817127.1"/>
</dbReference>
<keyword evidence="3" id="KW-1185">Reference proteome</keyword>
<evidence type="ECO:0000256" key="2">
    <source>
        <dbReference type="SAM" id="MobiDB-lite"/>
    </source>
</evidence>
<dbReference type="PANTHER" id="PTHR14739">
    <property type="entry name" value="MICROTUBULE-ASSOCIATED PROTEIN 9"/>
    <property type="match status" value="1"/>
</dbReference>
<sequence length="623" mass="71489">MLDVSRSTDTPRSLSNESKHGMLRFLKKQSMEKDSFLRQDDNNEASFKSTSTFTVKESPKPTPRSRLHLDERDKVGTPSSSSPHLLKLHHSSQVDVPKQSCAAQEDSLREDVWLGNKPYHSKFLKSRSRDHQVDDREKSDSEKKELMDKSDETINKEDVTRTSPPKSPPRSSVSVDEHDKLNTQDGSTEMGHDDPPKVNVSAEVPALLNRSVPSMTLSQQSVQTGLNGDLGNYSHLLSTSGEPINREDTPLSSSGSGISVDTVRPASVQTGSIISTQAPSPAPRHHASLATFTEDECSQSRAEQTVIIKPRPSPRVRRASSSVEHQTLDTTQMNESITLQKEGAGISDPQLNDSINRTRPKTSTSSGAPVRRARSRIASLPASPRGRRVASPAFTDTLSIRQAVWEDWYWRKTDEKTRKRREAVAEEEEKRAKEEEAKREQKEMAALSFTSWKEKREEFFKKKWHEKVNTEKAKEKELIDKAEQKTIALKTFEIWRENKDILLKEQKKKANRVERVKTIQIEENKNEKWREAQKLYDFWKSRKDVDIRKKLKETMRKTCTTKELERSQKFERIKEAEQSYEDWLQRKERQMERDTVLRQRHRSEELDSPRPAWSPVGRGNAVE</sequence>
<feature type="compositionally biased region" description="Low complexity" evidence="2">
    <location>
        <begin position="161"/>
        <end position="174"/>
    </location>
</feature>
<evidence type="ECO:0000256" key="1">
    <source>
        <dbReference type="SAM" id="Coils"/>
    </source>
</evidence>
<feature type="region of interest" description="Disordered" evidence="2">
    <location>
        <begin position="1"/>
        <end position="202"/>
    </location>
</feature>
<feature type="compositionally biased region" description="Polar residues" evidence="2">
    <location>
        <begin position="250"/>
        <end position="259"/>
    </location>
</feature>
<dbReference type="RefSeq" id="XP_014672614.1">
    <property type="nucleotide sequence ID" value="XM_014817128.1"/>
</dbReference>
<feature type="compositionally biased region" description="Polar residues" evidence="2">
    <location>
        <begin position="1"/>
        <end position="16"/>
    </location>
</feature>
<feature type="region of interest" description="Disordered" evidence="2">
    <location>
        <begin position="590"/>
        <end position="623"/>
    </location>
</feature>
<feature type="compositionally biased region" description="Polar residues" evidence="2">
    <location>
        <begin position="324"/>
        <end position="339"/>
    </location>
</feature>
<feature type="compositionally biased region" description="Basic and acidic residues" evidence="2">
    <location>
        <begin position="29"/>
        <end position="41"/>
    </location>
</feature>
<feature type="compositionally biased region" description="Basic and acidic residues" evidence="2">
    <location>
        <begin position="590"/>
        <end position="608"/>
    </location>
</feature>
<evidence type="ECO:0000313" key="5">
    <source>
        <dbReference type="RefSeq" id="XP_014672614.1"/>
    </source>
</evidence>
<feature type="coiled-coil region" evidence="1">
    <location>
        <begin position="416"/>
        <end position="485"/>
    </location>
</feature>
<evidence type="ECO:0000313" key="4">
    <source>
        <dbReference type="RefSeq" id="XP_014672613.1"/>
    </source>
</evidence>
<name>A0ABM1EK92_PRICU</name>
<feature type="compositionally biased region" description="Polar residues" evidence="2">
    <location>
        <begin position="349"/>
        <end position="367"/>
    </location>
</feature>
<organism evidence="3 4">
    <name type="scientific">Priapulus caudatus</name>
    <name type="common">Priapulid worm</name>
    <dbReference type="NCBI Taxonomy" id="37621"/>
    <lineage>
        <taxon>Eukaryota</taxon>
        <taxon>Metazoa</taxon>
        <taxon>Ecdysozoa</taxon>
        <taxon>Scalidophora</taxon>
        <taxon>Priapulida</taxon>
        <taxon>Priapulimorpha</taxon>
        <taxon>Priapulimorphida</taxon>
        <taxon>Priapulidae</taxon>
        <taxon>Priapulus</taxon>
    </lineage>
</organism>